<evidence type="ECO:0000259" key="2">
    <source>
        <dbReference type="PROSITE" id="PS51391"/>
    </source>
</evidence>
<evidence type="ECO:0000256" key="1">
    <source>
        <dbReference type="SAM" id="MobiDB-lite"/>
    </source>
</evidence>
<dbReference type="OrthoDB" id="343582at2759"/>
<evidence type="ECO:0000313" key="4">
    <source>
        <dbReference type="Proteomes" id="UP001140510"/>
    </source>
</evidence>
<dbReference type="InterPro" id="IPR047415">
    <property type="entry name" value="Pcf11_CID"/>
</dbReference>
<dbReference type="InterPro" id="IPR006569">
    <property type="entry name" value="CID_dom"/>
</dbReference>
<feature type="region of interest" description="Disordered" evidence="1">
    <location>
        <begin position="160"/>
        <end position="180"/>
    </location>
</feature>
<dbReference type="GO" id="GO:0003729">
    <property type="term" value="F:mRNA binding"/>
    <property type="evidence" value="ECO:0007669"/>
    <property type="project" value="InterPro"/>
</dbReference>
<dbReference type="GO" id="GO:0005737">
    <property type="term" value="C:cytoplasm"/>
    <property type="evidence" value="ECO:0007669"/>
    <property type="project" value="TreeGrafter"/>
</dbReference>
<dbReference type="Pfam" id="PF21936">
    <property type="entry name" value="Pcf11_C"/>
    <property type="match status" value="1"/>
</dbReference>
<dbReference type="GO" id="GO:0005849">
    <property type="term" value="C:mRNA cleavage factor complex"/>
    <property type="evidence" value="ECO:0007669"/>
    <property type="project" value="TreeGrafter"/>
</dbReference>
<dbReference type="InterPro" id="IPR045154">
    <property type="entry name" value="PCF11-like"/>
</dbReference>
<reference evidence="3" key="1">
    <citation type="submission" date="2022-10" db="EMBL/GenBank/DDBJ databases">
        <title>Tapping the CABI collections for fungal endophytes: first genome assemblies for Collariella, Neodidymelliopsis, Ascochyta clinopodiicola, Didymella pomorum, Didymosphaeria variabile, Neocosmospora piperis and Neocucurbitaria cava.</title>
        <authorList>
            <person name="Hill R."/>
        </authorList>
    </citation>
    <scope>NUCLEOTIDE SEQUENCE</scope>
    <source>
        <strain evidence="3">IMI 355091</strain>
    </source>
</reference>
<dbReference type="PANTHER" id="PTHR15921:SF3">
    <property type="entry name" value="PRE-MRNA CLEAVAGE COMPLEX 2 PROTEIN PCF11"/>
    <property type="match status" value="1"/>
</dbReference>
<evidence type="ECO:0000313" key="3">
    <source>
        <dbReference type="EMBL" id="KAJ4398470.1"/>
    </source>
</evidence>
<gene>
    <name evidence="3" type="primary">PCF11</name>
    <name evidence="3" type="ORF">N0V91_010175</name>
</gene>
<feature type="compositionally biased region" description="Polar residues" evidence="1">
    <location>
        <begin position="167"/>
        <end position="176"/>
    </location>
</feature>
<dbReference type="GO" id="GO:0000993">
    <property type="term" value="F:RNA polymerase II complex binding"/>
    <property type="evidence" value="ECO:0007669"/>
    <property type="project" value="InterPro"/>
</dbReference>
<accession>A0A9W9D3N8</accession>
<dbReference type="Proteomes" id="UP001140510">
    <property type="component" value="Unassembled WGS sequence"/>
</dbReference>
<proteinExistence type="predicted"/>
<comment type="caution">
    <text evidence="3">The sequence shown here is derived from an EMBL/GenBank/DDBJ whole genome shotgun (WGS) entry which is preliminary data.</text>
</comment>
<dbReference type="PANTHER" id="PTHR15921">
    <property type="entry name" value="PRE-MRNA CLEAVAGE COMPLEX II"/>
    <property type="match status" value="1"/>
</dbReference>
<dbReference type="AlphaFoldDB" id="A0A9W9D3N8"/>
<dbReference type="PROSITE" id="PS51391">
    <property type="entry name" value="CID"/>
    <property type="match status" value="1"/>
</dbReference>
<dbReference type="Pfam" id="PF04818">
    <property type="entry name" value="CID"/>
    <property type="match status" value="1"/>
</dbReference>
<dbReference type="SMART" id="SM00582">
    <property type="entry name" value="RPR"/>
    <property type="match status" value="1"/>
</dbReference>
<protein>
    <submittedName>
        <fullName evidence="3">mRNA 3' end processing factor</fullName>
    </submittedName>
</protein>
<name>A0A9W9D3N8_9PLEO</name>
<keyword evidence="4" id="KW-1185">Reference proteome</keyword>
<dbReference type="InterPro" id="IPR054127">
    <property type="entry name" value="Pcf11_C"/>
</dbReference>
<dbReference type="CDD" id="cd16982">
    <property type="entry name" value="CID_Pcf11"/>
    <property type="match status" value="1"/>
</dbReference>
<feature type="domain" description="CID" evidence="2">
    <location>
        <begin position="4"/>
        <end position="143"/>
    </location>
</feature>
<sequence length="491" mass="53967">MSSPAAEVAADFRDYLQTNLRVNSRAEISTLTVIAKENTEHAQAISSELENHIRTTRPEWKLPALYVLDSIVKNVGTPYTVYLGRNLYRTFMDAYLVVDQATRKAMEGLLRTWKQPVPESMDTRPVFPANVTADIENAVNKIHSVTPQSRPMHPLPPRPTTAAWRGPQQTPEAVSTPSIPPSMPPAVPAPNVLMPQLGGLQHFFANQPPNVLMPQPGGLQQFFGNRPPSVPMPQLGSLQQFFPPPTPAYSVPPPAPPAVNPTVNLAALLAQLSQGGATPAPTPQPAALLAQYDKDSATRTPSGPFSEGWSTRKVDVEKLGYNSKSSQCAQCGRRFEDTAQGKEKKIRHLDWHFRVKDPDARKRGVHRSWYMSEKDWIDYREVDETAPAASTASTASSAKPKKQAKDCYVVGPDVKAQHTPCPICQEKCTLEFNAEENDWVLMDAVKVNGRIFHATCYEEAYGSLPSTPDSVLGKRKADGGMGLEGKKVRAF</sequence>
<dbReference type="EMBL" id="JAPEVA010000129">
    <property type="protein sequence ID" value="KAJ4398470.1"/>
    <property type="molecule type" value="Genomic_DNA"/>
</dbReference>
<dbReference type="GO" id="GO:0031124">
    <property type="term" value="P:mRNA 3'-end processing"/>
    <property type="evidence" value="ECO:0007669"/>
    <property type="project" value="InterPro"/>
</dbReference>
<dbReference type="Gene3D" id="1.25.40.90">
    <property type="match status" value="1"/>
</dbReference>
<dbReference type="InterPro" id="IPR008942">
    <property type="entry name" value="ENTH_VHS"/>
</dbReference>
<dbReference type="GO" id="GO:0006369">
    <property type="term" value="P:termination of RNA polymerase II transcription"/>
    <property type="evidence" value="ECO:0007669"/>
    <property type="project" value="InterPro"/>
</dbReference>
<organism evidence="3 4">
    <name type="scientific">Didymella pomorum</name>
    <dbReference type="NCBI Taxonomy" id="749634"/>
    <lineage>
        <taxon>Eukaryota</taxon>
        <taxon>Fungi</taxon>
        <taxon>Dikarya</taxon>
        <taxon>Ascomycota</taxon>
        <taxon>Pezizomycotina</taxon>
        <taxon>Dothideomycetes</taxon>
        <taxon>Pleosporomycetidae</taxon>
        <taxon>Pleosporales</taxon>
        <taxon>Pleosporineae</taxon>
        <taxon>Didymellaceae</taxon>
        <taxon>Didymella</taxon>
    </lineage>
</organism>
<dbReference type="SUPFAM" id="SSF48464">
    <property type="entry name" value="ENTH/VHS domain"/>
    <property type="match status" value="1"/>
</dbReference>
<dbReference type="FunFam" id="1.25.40.90:FF:000016">
    <property type="entry name" value="mRNA cleavage factor complex component Pcf11"/>
    <property type="match status" value="1"/>
</dbReference>